<accession>A0ABQ7LD91</accession>
<reference evidence="2 3" key="1">
    <citation type="submission" date="2021-03" db="EMBL/GenBank/DDBJ databases">
        <authorList>
            <person name="King G.J."/>
            <person name="Bancroft I."/>
            <person name="Baten A."/>
            <person name="Bloomfield J."/>
            <person name="Borpatragohain P."/>
            <person name="He Z."/>
            <person name="Irish N."/>
            <person name="Irwin J."/>
            <person name="Liu K."/>
            <person name="Mauleon R.P."/>
            <person name="Moore J."/>
            <person name="Morris R."/>
            <person name="Ostergaard L."/>
            <person name="Wang B."/>
            <person name="Wells R."/>
        </authorList>
    </citation>
    <scope>NUCLEOTIDE SEQUENCE [LARGE SCALE GENOMIC DNA]</scope>
    <source>
        <strain evidence="2">R-o-18</strain>
        <tissue evidence="2">Leaf</tissue>
    </source>
</reference>
<dbReference type="Proteomes" id="UP000823674">
    <property type="component" value="Chromosome A09"/>
</dbReference>
<protein>
    <submittedName>
        <fullName evidence="2">Uncharacterized protein</fullName>
    </submittedName>
</protein>
<feature type="region of interest" description="Disordered" evidence="1">
    <location>
        <begin position="265"/>
        <end position="286"/>
    </location>
</feature>
<gene>
    <name evidence="2" type="primary">A09g509450.1_BraROA</name>
    <name evidence="2" type="ORF">IGI04_035958</name>
</gene>
<proteinExistence type="predicted"/>
<feature type="compositionally biased region" description="Polar residues" evidence="1">
    <location>
        <begin position="265"/>
        <end position="283"/>
    </location>
</feature>
<evidence type="ECO:0000313" key="2">
    <source>
        <dbReference type="EMBL" id="KAG5384488.1"/>
    </source>
</evidence>
<evidence type="ECO:0000256" key="1">
    <source>
        <dbReference type="SAM" id="MobiDB-lite"/>
    </source>
</evidence>
<keyword evidence="3" id="KW-1185">Reference proteome</keyword>
<dbReference type="EMBL" id="JADBGQ010000008">
    <property type="protein sequence ID" value="KAG5384488.1"/>
    <property type="molecule type" value="Genomic_DNA"/>
</dbReference>
<comment type="caution">
    <text evidence="2">The sequence shown here is derived from an EMBL/GenBank/DDBJ whole genome shotgun (WGS) entry which is preliminary data.</text>
</comment>
<organism evidence="2 3">
    <name type="scientific">Brassica rapa subsp. trilocularis</name>
    <dbReference type="NCBI Taxonomy" id="1813537"/>
    <lineage>
        <taxon>Eukaryota</taxon>
        <taxon>Viridiplantae</taxon>
        <taxon>Streptophyta</taxon>
        <taxon>Embryophyta</taxon>
        <taxon>Tracheophyta</taxon>
        <taxon>Spermatophyta</taxon>
        <taxon>Magnoliopsida</taxon>
        <taxon>eudicotyledons</taxon>
        <taxon>Gunneridae</taxon>
        <taxon>Pentapetalae</taxon>
        <taxon>rosids</taxon>
        <taxon>malvids</taxon>
        <taxon>Brassicales</taxon>
        <taxon>Brassicaceae</taxon>
        <taxon>Brassiceae</taxon>
        <taxon>Brassica</taxon>
    </lineage>
</organism>
<name>A0ABQ7LD91_BRACM</name>
<sequence>MTKTSRTLLGLLPLATPQKGPPLSSLLNPHRNAFRFVSIGVSVEILRRKQVGLFLACFHSLRSDLSDRPPLGSLLNPHRNAFGFGSIGVSVEILRRKQVGLFLARFHSLRSDLSDPQLASLRPFRLQKAPPLCSLLNPDRNAFCFVSIGVSVEILRQKQIRLLCILLQISIETSLVSIGVPLKLYDKKKTRKDFRLNYTITLNLFTKIDVLSKEKITSVKISMNIFSKSIPRKDIFTKSLAVKSCSTFNRTTKYDCPKATDMYQNRPRTSSSTAIGPQTNQARSIRGDQACTQLGRYVATERPSRSVAT</sequence>
<evidence type="ECO:0000313" key="3">
    <source>
        <dbReference type="Proteomes" id="UP000823674"/>
    </source>
</evidence>